<dbReference type="Gene3D" id="2.40.170.20">
    <property type="entry name" value="TonB-dependent receptor, beta-barrel domain"/>
    <property type="match status" value="1"/>
</dbReference>
<keyword evidence="6 14" id="KW-0732">Signal</keyword>
<dbReference type="InterPro" id="IPR000531">
    <property type="entry name" value="Beta-barrel_TonB"/>
</dbReference>
<evidence type="ECO:0000313" key="17">
    <source>
        <dbReference type="EMBL" id="ENO84240.1"/>
    </source>
</evidence>
<dbReference type="OrthoDB" id="9764669at2"/>
<dbReference type="InterPro" id="IPR011276">
    <property type="entry name" value="TonB_haem/Hb_rcpt"/>
</dbReference>
<evidence type="ECO:0000256" key="6">
    <source>
        <dbReference type="ARBA" id="ARBA00022729"/>
    </source>
</evidence>
<reference evidence="17 18" key="1">
    <citation type="submission" date="2012-09" db="EMBL/GenBank/DDBJ databases">
        <title>Draft Genome Sequences of 6 Strains from Genus Thauera.</title>
        <authorList>
            <person name="Liu B."/>
            <person name="Shapleigh J.P."/>
            <person name="Frostegard A.H."/>
        </authorList>
    </citation>
    <scope>NUCLEOTIDE SEQUENCE [LARGE SCALE GENOMIC DNA]</scope>
    <source>
        <strain evidence="18">47Lol / DSM 12138</strain>
    </source>
</reference>
<evidence type="ECO:0000256" key="4">
    <source>
        <dbReference type="ARBA" id="ARBA00022452"/>
    </source>
</evidence>
<evidence type="ECO:0000259" key="16">
    <source>
        <dbReference type="Pfam" id="PF07715"/>
    </source>
</evidence>
<evidence type="ECO:0000256" key="7">
    <source>
        <dbReference type="ARBA" id="ARBA00023077"/>
    </source>
</evidence>
<protein>
    <submittedName>
        <fullName evidence="17">Outer membrane heme receptor</fullName>
    </submittedName>
</protein>
<feature type="compositionally biased region" description="Polar residues" evidence="13">
    <location>
        <begin position="264"/>
        <end position="284"/>
    </location>
</feature>
<evidence type="ECO:0000256" key="1">
    <source>
        <dbReference type="ARBA" id="ARBA00004571"/>
    </source>
</evidence>
<feature type="signal peptide" evidence="14">
    <location>
        <begin position="1"/>
        <end position="25"/>
    </location>
</feature>
<dbReference type="CDD" id="cd01347">
    <property type="entry name" value="ligand_gated_channel"/>
    <property type="match status" value="1"/>
</dbReference>
<dbReference type="EMBL" id="AMXE01000116">
    <property type="protein sequence ID" value="ENO84240.1"/>
    <property type="molecule type" value="Genomic_DNA"/>
</dbReference>
<evidence type="ECO:0000256" key="13">
    <source>
        <dbReference type="SAM" id="MobiDB-lite"/>
    </source>
</evidence>
<comment type="similarity">
    <text evidence="2 11 12">Belongs to the TonB-dependent receptor family.</text>
</comment>
<evidence type="ECO:0000256" key="3">
    <source>
        <dbReference type="ARBA" id="ARBA00022448"/>
    </source>
</evidence>
<feature type="domain" description="TonB-dependent receptor plug" evidence="16">
    <location>
        <begin position="48"/>
        <end position="146"/>
    </location>
</feature>
<keyword evidence="5 11" id="KW-0812">Transmembrane</keyword>
<dbReference type="GO" id="GO:0044718">
    <property type="term" value="P:siderophore transmembrane transport"/>
    <property type="evidence" value="ECO:0007669"/>
    <property type="project" value="TreeGrafter"/>
</dbReference>
<feature type="chain" id="PRO_5004127806" evidence="14">
    <location>
        <begin position="26"/>
        <end position="737"/>
    </location>
</feature>
<keyword evidence="4 11" id="KW-1134">Transmembrane beta strand</keyword>
<dbReference type="SUPFAM" id="SSF56935">
    <property type="entry name" value="Porins"/>
    <property type="match status" value="1"/>
</dbReference>
<keyword evidence="7 12" id="KW-0798">TonB box</keyword>
<dbReference type="PANTHER" id="PTHR30069:SF29">
    <property type="entry name" value="HEMOGLOBIN AND HEMOGLOBIN-HAPTOGLOBIN-BINDING PROTEIN 1-RELATED"/>
    <property type="match status" value="1"/>
</dbReference>
<proteinExistence type="inferred from homology"/>
<keyword evidence="9 17" id="KW-0675">Receptor</keyword>
<feature type="region of interest" description="Disordered" evidence="13">
    <location>
        <begin position="264"/>
        <end position="291"/>
    </location>
</feature>
<comment type="subcellular location">
    <subcellularLocation>
        <location evidence="1 11">Cell outer membrane</location>
        <topology evidence="1 11">Multi-pass membrane protein</topology>
    </subcellularLocation>
</comment>
<evidence type="ECO:0000256" key="9">
    <source>
        <dbReference type="ARBA" id="ARBA00023170"/>
    </source>
</evidence>
<dbReference type="RefSeq" id="WP_004346130.1">
    <property type="nucleotide sequence ID" value="NZ_AMXE01000116.1"/>
</dbReference>
<dbReference type="Proteomes" id="UP000013232">
    <property type="component" value="Unassembled WGS sequence"/>
</dbReference>
<dbReference type="NCBIfam" id="TIGR01786">
    <property type="entry name" value="TonB-hemlactrns"/>
    <property type="match status" value="1"/>
</dbReference>
<name>N6XY89_THAL4</name>
<dbReference type="InterPro" id="IPR036942">
    <property type="entry name" value="Beta-barrel_TonB_sf"/>
</dbReference>
<evidence type="ECO:0000256" key="10">
    <source>
        <dbReference type="ARBA" id="ARBA00023237"/>
    </source>
</evidence>
<dbReference type="Pfam" id="PF00593">
    <property type="entry name" value="TonB_dep_Rec_b-barrel"/>
    <property type="match status" value="1"/>
</dbReference>
<evidence type="ECO:0000256" key="12">
    <source>
        <dbReference type="RuleBase" id="RU003357"/>
    </source>
</evidence>
<keyword evidence="10 11" id="KW-0998">Cell outer membrane</keyword>
<gene>
    <name evidence="17" type="ORF">C666_17690</name>
</gene>
<accession>N6XY89</accession>
<dbReference type="eggNOG" id="COG4771">
    <property type="taxonomic scope" value="Bacteria"/>
</dbReference>
<keyword evidence="3 11" id="KW-0813">Transport</keyword>
<evidence type="ECO:0000256" key="5">
    <source>
        <dbReference type="ARBA" id="ARBA00022692"/>
    </source>
</evidence>
<dbReference type="PANTHER" id="PTHR30069">
    <property type="entry name" value="TONB-DEPENDENT OUTER MEMBRANE RECEPTOR"/>
    <property type="match status" value="1"/>
</dbReference>
<dbReference type="Pfam" id="PF07715">
    <property type="entry name" value="Plug"/>
    <property type="match status" value="1"/>
</dbReference>
<evidence type="ECO:0000256" key="14">
    <source>
        <dbReference type="SAM" id="SignalP"/>
    </source>
</evidence>
<comment type="caution">
    <text evidence="17">The sequence shown here is derived from an EMBL/GenBank/DDBJ whole genome shotgun (WGS) entry which is preliminary data.</text>
</comment>
<dbReference type="PROSITE" id="PS52016">
    <property type="entry name" value="TONB_DEPENDENT_REC_3"/>
    <property type="match status" value="1"/>
</dbReference>
<dbReference type="GO" id="GO:0015344">
    <property type="term" value="F:siderophore uptake transmembrane transporter activity"/>
    <property type="evidence" value="ECO:0007669"/>
    <property type="project" value="TreeGrafter"/>
</dbReference>
<dbReference type="InterPro" id="IPR010949">
    <property type="entry name" value="TonB_Hb/transfer/lactofer_rcpt"/>
</dbReference>
<dbReference type="GO" id="GO:0015232">
    <property type="term" value="F:heme transmembrane transporter activity"/>
    <property type="evidence" value="ECO:0007669"/>
    <property type="project" value="InterPro"/>
</dbReference>
<keyword evidence="18" id="KW-1185">Reference proteome</keyword>
<organism evidence="17 18">
    <name type="scientific">Thauera linaloolentis (strain DSM 12138 / JCM 21573 / CCUG 41526 / CIP 105981 / IAM 15112 / NBRC 102519 / 47Lol)</name>
    <dbReference type="NCBI Taxonomy" id="1123367"/>
    <lineage>
        <taxon>Bacteria</taxon>
        <taxon>Pseudomonadati</taxon>
        <taxon>Pseudomonadota</taxon>
        <taxon>Betaproteobacteria</taxon>
        <taxon>Rhodocyclales</taxon>
        <taxon>Zoogloeaceae</taxon>
        <taxon>Thauera</taxon>
    </lineage>
</organism>
<dbReference type="InterPro" id="IPR037066">
    <property type="entry name" value="Plug_dom_sf"/>
</dbReference>
<evidence type="ECO:0000313" key="18">
    <source>
        <dbReference type="Proteomes" id="UP000013232"/>
    </source>
</evidence>
<dbReference type="NCBIfam" id="TIGR01785">
    <property type="entry name" value="TonB-hemin"/>
    <property type="match status" value="1"/>
</dbReference>
<keyword evidence="8 11" id="KW-0472">Membrane</keyword>
<feature type="domain" description="TonB-dependent receptor-like beta-barrel" evidence="15">
    <location>
        <begin position="255"/>
        <end position="696"/>
    </location>
</feature>
<sequence length="737" mass="80814">MPPRPPLTLKPLIGLLLLGPSLALAETPVRLQNVEVTATADDAVLPTATSTDAETLEKRFIRSFEDLGRRAEPGVNFNRDNQSINIRGLDRDRVHTTVDGIRVPWLNDSIRGVSGGLDAIDFQSLSAIDIVRGANSSQAGSGALGGGVRLFTLAPEDLLGDGKTFGSLVKADHDSADGSRGLNAALAGRFGDTSWLIQAGLRSGHELETRGSTGGYGNLRTEALPADLDQHNALIKLRQRLAGGHRLGLTAELFEREKEIDNRINQGTLNTSSPQYALGQNESTENNERKRVSIDHLYTSPDGGTLVDSAETIVYWQKIRREDRQRAYRLGTVAGPFGRTNEIEKVQYGLTSTLSKKLANHALAVGAEWSRTTAEQYSAGYDNCPQPLRPPPATPFGLYYSCLNLHTNQAEMPRTPGTAWAVFLRDEIALNDTLHLTPGLRYDSYRFDPRRTSGYVQNDNARILRDNEDSKLSGSLLLTWQATEQAMFYAQWAQGFKAPDANELYTTFINSGVGYAQMGNPDLKPEESNGYEIGARLGDDKLGGSLSLFDNRYRNFIDTISANPEDYGLSPGDFAYGVGALGNRDKVRIYGAEAAVHWAFAAHWKLWGSVAWAVGKDRETKQHLNSIAPLTGIVGLGYERSHYGANLLLTAARARNKVEDDAVDLRTPGYGVADLTGYWQPAALKGVRLHAGLFNLFNKKYWNALNMPDGSAVGTRQPDDYYSEPGRSFRIALSWQH</sequence>
<dbReference type="Gene3D" id="2.170.130.10">
    <property type="entry name" value="TonB-dependent receptor, plug domain"/>
    <property type="match status" value="1"/>
</dbReference>
<dbReference type="InterPro" id="IPR012910">
    <property type="entry name" value="Plug_dom"/>
</dbReference>
<evidence type="ECO:0000259" key="15">
    <source>
        <dbReference type="Pfam" id="PF00593"/>
    </source>
</evidence>
<evidence type="ECO:0000256" key="2">
    <source>
        <dbReference type="ARBA" id="ARBA00009810"/>
    </source>
</evidence>
<dbReference type="InterPro" id="IPR039426">
    <property type="entry name" value="TonB-dep_rcpt-like"/>
</dbReference>
<dbReference type="STRING" id="1123367.GCA_000621305_01894"/>
<dbReference type="AlphaFoldDB" id="N6XY89"/>
<evidence type="ECO:0000256" key="11">
    <source>
        <dbReference type="PROSITE-ProRule" id="PRU01360"/>
    </source>
</evidence>
<evidence type="ECO:0000256" key="8">
    <source>
        <dbReference type="ARBA" id="ARBA00023136"/>
    </source>
</evidence>
<dbReference type="GO" id="GO:0009279">
    <property type="term" value="C:cell outer membrane"/>
    <property type="evidence" value="ECO:0007669"/>
    <property type="project" value="UniProtKB-SubCell"/>
</dbReference>